<evidence type="ECO:0000313" key="1">
    <source>
        <dbReference type="EMBL" id="EKX52427.1"/>
    </source>
</evidence>
<evidence type="ECO:0000313" key="3">
    <source>
        <dbReference type="Proteomes" id="UP000011087"/>
    </source>
</evidence>
<reference evidence="3" key="2">
    <citation type="submission" date="2012-11" db="EMBL/GenBank/DDBJ databases">
        <authorList>
            <person name="Kuo A."/>
            <person name="Curtis B.A."/>
            <person name="Tanifuji G."/>
            <person name="Burki F."/>
            <person name="Gruber A."/>
            <person name="Irimia M."/>
            <person name="Maruyama S."/>
            <person name="Arias M.C."/>
            <person name="Ball S.G."/>
            <person name="Gile G.H."/>
            <person name="Hirakawa Y."/>
            <person name="Hopkins J.F."/>
            <person name="Rensing S.A."/>
            <person name="Schmutz J."/>
            <person name="Symeonidi A."/>
            <person name="Elias M."/>
            <person name="Eveleigh R.J."/>
            <person name="Herman E.K."/>
            <person name="Klute M.J."/>
            <person name="Nakayama T."/>
            <person name="Obornik M."/>
            <person name="Reyes-Prieto A."/>
            <person name="Armbrust E.V."/>
            <person name="Aves S.J."/>
            <person name="Beiko R.G."/>
            <person name="Coutinho P."/>
            <person name="Dacks J.B."/>
            <person name="Durnford D.G."/>
            <person name="Fast N.M."/>
            <person name="Green B.R."/>
            <person name="Grisdale C."/>
            <person name="Hempe F."/>
            <person name="Henrissat B."/>
            <person name="Hoppner M.P."/>
            <person name="Ishida K.-I."/>
            <person name="Kim E."/>
            <person name="Koreny L."/>
            <person name="Kroth P.G."/>
            <person name="Liu Y."/>
            <person name="Malik S.-B."/>
            <person name="Maier U.G."/>
            <person name="McRose D."/>
            <person name="Mock T."/>
            <person name="Neilson J.A."/>
            <person name="Onodera N.T."/>
            <person name="Poole A.M."/>
            <person name="Pritham E.J."/>
            <person name="Richards T.A."/>
            <person name="Rocap G."/>
            <person name="Roy S.W."/>
            <person name="Sarai C."/>
            <person name="Schaack S."/>
            <person name="Shirato S."/>
            <person name="Slamovits C.H."/>
            <person name="Spencer D.F."/>
            <person name="Suzuki S."/>
            <person name="Worden A.Z."/>
            <person name="Zauner S."/>
            <person name="Barry K."/>
            <person name="Bell C."/>
            <person name="Bharti A.K."/>
            <person name="Crow J.A."/>
            <person name="Grimwood J."/>
            <person name="Kramer R."/>
            <person name="Lindquist E."/>
            <person name="Lucas S."/>
            <person name="Salamov A."/>
            <person name="McFadden G.I."/>
            <person name="Lane C.E."/>
            <person name="Keeling P.J."/>
            <person name="Gray M.W."/>
            <person name="Grigoriev I.V."/>
            <person name="Archibald J.M."/>
        </authorList>
    </citation>
    <scope>NUCLEOTIDE SEQUENCE</scope>
    <source>
        <strain evidence="3">CCMP2712</strain>
    </source>
</reference>
<dbReference type="RefSeq" id="XP_005839407.1">
    <property type="nucleotide sequence ID" value="XM_005839350.1"/>
</dbReference>
<accession>L1JVM1</accession>
<proteinExistence type="predicted"/>
<keyword evidence="3" id="KW-1185">Reference proteome</keyword>
<dbReference type="KEGG" id="gtt:GUITHDRAFT_133520"/>
<name>L1JVM1_GUITC</name>
<dbReference type="AlphaFoldDB" id="L1JVM1"/>
<reference evidence="2" key="3">
    <citation type="submission" date="2016-03" db="UniProtKB">
        <authorList>
            <consortium name="EnsemblProtists"/>
        </authorList>
    </citation>
    <scope>IDENTIFICATION</scope>
</reference>
<dbReference type="EMBL" id="JH992972">
    <property type="protein sequence ID" value="EKX52427.1"/>
    <property type="molecule type" value="Genomic_DNA"/>
</dbReference>
<organism evidence="1">
    <name type="scientific">Guillardia theta (strain CCMP2712)</name>
    <name type="common">Cryptophyte</name>
    <dbReference type="NCBI Taxonomy" id="905079"/>
    <lineage>
        <taxon>Eukaryota</taxon>
        <taxon>Cryptophyceae</taxon>
        <taxon>Pyrenomonadales</taxon>
        <taxon>Geminigeraceae</taxon>
        <taxon>Guillardia</taxon>
    </lineage>
</organism>
<gene>
    <name evidence="1" type="ORF">GUITHDRAFT_133520</name>
</gene>
<reference evidence="1 3" key="1">
    <citation type="journal article" date="2012" name="Nature">
        <title>Algal genomes reveal evolutionary mosaicism and the fate of nucleomorphs.</title>
        <authorList>
            <consortium name="DOE Joint Genome Institute"/>
            <person name="Curtis B.A."/>
            <person name="Tanifuji G."/>
            <person name="Burki F."/>
            <person name="Gruber A."/>
            <person name="Irimia M."/>
            <person name="Maruyama S."/>
            <person name="Arias M.C."/>
            <person name="Ball S.G."/>
            <person name="Gile G.H."/>
            <person name="Hirakawa Y."/>
            <person name="Hopkins J.F."/>
            <person name="Kuo A."/>
            <person name="Rensing S.A."/>
            <person name="Schmutz J."/>
            <person name="Symeonidi A."/>
            <person name="Elias M."/>
            <person name="Eveleigh R.J."/>
            <person name="Herman E.K."/>
            <person name="Klute M.J."/>
            <person name="Nakayama T."/>
            <person name="Obornik M."/>
            <person name="Reyes-Prieto A."/>
            <person name="Armbrust E.V."/>
            <person name="Aves S.J."/>
            <person name="Beiko R.G."/>
            <person name="Coutinho P."/>
            <person name="Dacks J.B."/>
            <person name="Durnford D.G."/>
            <person name="Fast N.M."/>
            <person name="Green B.R."/>
            <person name="Grisdale C.J."/>
            <person name="Hempel F."/>
            <person name="Henrissat B."/>
            <person name="Hoppner M.P."/>
            <person name="Ishida K."/>
            <person name="Kim E."/>
            <person name="Koreny L."/>
            <person name="Kroth P.G."/>
            <person name="Liu Y."/>
            <person name="Malik S.B."/>
            <person name="Maier U.G."/>
            <person name="McRose D."/>
            <person name="Mock T."/>
            <person name="Neilson J.A."/>
            <person name="Onodera N.T."/>
            <person name="Poole A.M."/>
            <person name="Pritham E.J."/>
            <person name="Richards T.A."/>
            <person name="Rocap G."/>
            <person name="Roy S.W."/>
            <person name="Sarai C."/>
            <person name="Schaack S."/>
            <person name="Shirato S."/>
            <person name="Slamovits C.H."/>
            <person name="Spencer D.F."/>
            <person name="Suzuki S."/>
            <person name="Worden A.Z."/>
            <person name="Zauner S."/>
            <person name="Barry K."/>
            <person name="Bell C."/>
            <person name="Bharti A.K."/>
            <person name="Crow J.A."/>
            <person name="Grimwood J."/>
            <person name="Kramer R."/>
            <person name="Lindquist E."/>
            <person name="Lucas S."/>
            <person name="Salamov A."/>
            <person name="McFadden G.I."/>
            <person name="Lane C.E."/>
            <person name="Keeling P.J."/>
            <person name="Gray M.W."/>
            <person name="Grigoriev I.V."/>
            <person name="Archibald J.M."/>
        </authorList>
    </citation>
    <scope>NUCLEOTIDE SEQUENCE</scope>
    <source>
        <strain evidence="1 3">CCMP2712</strain>
    </source>
</reference>
<dbReference type="PaxDb" id="55529-EKX52427"/>
<sequence>MAQVIGRNLIRRRRNSSSEFIAHMQKSAPKLDLVNARFKLRADVDRQADSFSNAFTRTSSGSFSNAFTRTSSGSGIVNTKSLFDFAVVNTATRNLSARGQRFDWIVFPSSQSQATTAQALVPHIVVSRSIDCWGSMISDGTYAAIELRTRAHTGSAIDEYGNFKTSRMKDQTQTFMFGQL</sequence>
<dbReference type="HOGENOM" id="CLU_1499057_0_0_1"/>
<dbReference type="Proteomes" id="UP000011087">
    <property type="component" value="Unassembled WGS sequence"/>
</dbReference>
<dbReference type="GeneID" id="17309105"/>
<protein>
    <submittedName>
        <fullName evidence="1 2">Uncharacterized protein</fullName>
    </submittedName>
</protein>
<evidence type="ECO:0000313" key="2">
    <source>
        <dbReference type="EnsemblProtists" id="EKX52427"/>
    </source>
</evidence>
<dbReference type="EnsemblProtists" id="EKX52427">
    <property type="protein sequence ID" value="EKX52427"/>
    <property type="gene ID" value="GUITHDRAFT_133520"/>
</dbReference>